<dbReference type="AlphaFoldDB" id="A0A645GTS7"/>
<comment type="caution">
    <text evidence="1">The sequence shown here is derived from an EMBL/GenBank/DDBJ whole genome shotgun (WGS) entry which is preliminary data.</text>
</comment>
<protein>
    <submittedName>
        <fullName evidence="1">Uncharacterized protein</fullName>
    </submittedName>
</protein>
<reference evidence="1" key="1">
    <citation type="submission" date="2019-08" db="EMBL/GenBank/DDBJ databases">
        <authorList>
            <person name="Kucharzyk K."/>
            <person name="Murdoch R.W."/>
            <person name="Higgins S."/>
            <person name="Loffler F."/>
        </authorList>
    </citation>
    <scope>NUCLEOTIDE SEQUENCE</scope>
</reference>
<dbReference type="EMBL" id="VSSQ01081273">
    <property type="protein sequence ID" value="MPN30228.1"/>
    <property type="molecule type" value="Genomic_DNA"/>
</dbReference>
<accession>A0A645GTS7</accession>
<name>A0A645GTS7_9ZZZZ</name>
<proteinExistence type="predicted"/>
<sequence length="98" mass="10906">MNAAVQFINSPAARSLVQAIDILCHHGFKPAAFFKLCQLHMGSVWLSIQKHHFVFVKIIKGFCMVGEKAVAHHLFRRITVLLHIKAITAAKIGNPAFC</sequence>
<gene>
    <name evidence="1" type="ORF">SDC9_177691</name>
</gene>
<organism evidence="1">
    <name type="scientific">bioreactor metagenome</name>
    <dbReference type="NCBI Taxonomy" id="1076179"/>
    <lineage>
        <taxon>unclassified sequences</taxon>
        <taxon>metagenomes</taxon>
        <taxon>ecological metagenomes</taxon>
    </lineage>
</organism>
<evidence type="ECO:0000313" key="1">
    <source>
        <dbReference type="EMBL" id="MPN30228.1"/>
    </source>
</evidence>